<accession>S5XS68</accession>
<dbReference type="KEGG" id="pami:JCM7686_0853"/>
<organism evidence="3 4">
    <name type="scientific">Paracoccus aminophilus JCM 7686</name>
    <dbReference type="NCBI Taxonomy" id="1367847"/>
    <lineage>
        <taxon>Bacteria</taxon>
        <taxon>Pseudomonadati</taxon>
        <taxon>Pseudomonadota</taxon>
        <taxon>Alphaproteobacteria</taxon>
        <taxon>Rhodobacterales</taxon>
        <taxon>Paracoccaceae</taxon>
        <taxon>Paracoccus</taxon>
    </lineage>
</organism>
<dbReference type="Proteomes" id="UP000015480">
    <property type="component" value="Chromosome"/>
</dbReference>
<reference evidence="3 4" key="1">
    <citation type="journal article" date="2014" name="BMC Genomics">
        <title>Architecture and functions of a multipartite genome of the methylotrophic bacterium Paracoccus aminophilus JCM 7686, containing primary and secondary chromids.</title>
        <authorList>
            <person name="Dziewit L."/>
            <person name="Czarnecki J."/>
            <person name="Wibberg D."/>
            <person name="Radlinska M."/>
            <person name="Mrozek P."/>
            <person name="Szymczak M."/>
            <person name="Schluter A."/>
            <person name="Puhler A."/>
            <person name="Bartosik D."/>
        </authorList>
    </citation>
    <scope>NUCLEOTIDE SEQUENCE [LARGE SCALE GENOMIC DNA]</scope>
    <source>
        <strain evidence="3">JCM 7686</strain>
    </source>
</reference>
<dbReference type="OrthoDB" id="7776561at2"/>
<dbReference type="PATRIC" id="fig|1367847.3.peg.813"/>
<feature type="compositionally biased region" description="Basic and acidic residues" evidence="1">
    <location>
        <begin position="109"/>
        <end position="123"/>
    </location>
</feature>
<protein>
    <submittedName>
        <fullName evidence="3">Uncharacterized protein</fullName>
    </submittedName>
</protein>
<proteinExistence type="predicted"/>
<keyword evidence="4" id="KW-1185">Reference proteome</keyword>
<dbReference type="RefSeq" id="WP_020949601.1">
    <property type="nucleotide sequence ID" value="NC_022041.1"/>
</dbReference>
<dbReference type="HOGENOM" id="CLU_2024473_0_0_5"/>
<gene>
    <name evidence="3" type="ORF">JCM7686_0853</name>
</gene>
<dbReference type="AlphaFoldDB" id="S5XS68"/>
<dbReference type="STRING" id="1367847.JCM7686_0853"/>
<sequence length="123" mass="12977">MRSHLVLAALLASATTAAASSDAAWETFRQEVNDACSALAPKDGETVIEVNPFGSESYGAALIIHTVNDEGADRYVCIYDKTSKKAELTAAFLPPGEITTPVAQPDGTIKPEKSQSTDAHLVK</sequence>
<feature type="chain" id="PRO_5004544311" evidence="2">
    <location>
        <begin position="20"/>
        <end position="123"/>
    </location>
</feature>
<evidence type="ECO:0000256" key="1">
    <source>
        <dbReference type="SAM" id="MobiDB-lite"/>
    </source>
</evidence>
<evidence type="ECO:0000256" key="2">
    <source>
        <dbReference type="SAM" id="SignalP"/>
    </source>
</evidence>
<name>S5XS68_PARAH</name>
<evidence type="ECO:0000313" key="3">
    <source>
        <dbReference type="EMBL" id="AGT07962.1"/>
    </source>
</evidence>
<dbReference type="eggNOG" id="ENOG5033M4M">
    <property type="taxonomic scope" value="Bacteria"/>
</dbReference>
<dbReference type="EMBL" id="CP006650">
    <property type="protein sequence ID" value="AGT07962.1"/>
    <property type="molecule type" value="Genomic_DNA"/>
</dbReference>
<keyword evidence="2" id="KW-0732">Signal</keyword>
<evidence type="ECO:0000313" key="4">
    <source>
        <dbReference type="Proteomes" id="UP000015480"/>
    </source>
</evidence>
<feature type="region of interest" description="Disordered" evidence="1">
    <location>
        <begin position="96"/>
        <end position="123"/>
    </location>
</feature>
<feature type="signal peptide" evidence="2">
    <location>
        <begin position="1"/>
        <end position="19"/>
    </location>
</feature>